<reference evidence="4" key="8">
    <citation type="journal article" date="1994" name="J. Mol. Biol.">
        <title>Molecular cloning and expression of a novel hydroxymethylcytosine-specific restriction enzyme (PvuRts1I) modulated by glucosylation of DNA.</title>
        <authorList>
            <person name="Janosi L."/>
            <person name="Yonemitsu H."/>
            <person name="Hong H."/>
            <person name="Kaji A."/>
        </authorList>
    </citation>
    <scope>NUCLEOTIDE SEQUENCE</scope>
    <source>
        <strain evidence="4">UR-75</strain>
        <plasmid evidence="4">Rts1</plasmid>
    </source>
</reference>
<gene>
    <name evidence="4" type="primary">orf74</name>
</gene>
<dbReference type="Gene3D" id="1.20.140.10">
    <property type="entry name" value="Butyryl-CoA Dehydrogenase, subunit A, domain 3"/>
    <property type="match status" value="1"/>
</dbReference>
<reference evidence="4" key="10">
    <citation type="journal article" date="2002" name="J. Bacteriol.">
        <title>Complete nucleotide sequence of plasmid Rts1: implications for evolution of large plasmid Genomes.</title>
        <authorList>
            <person name="Murata T."/>
            <person name="Ohnishi M."/>
            <person name="Ara T."/>
            <person name="Kaneko J."/>
            <person name="Han C.-G."/>
            <person name="Li Y.F."/>
            <person name="Takashima K."/>
            <person name="Nojima H."/>
            <person name="Nakayama K."/>
            <person name="Kaji A."/>
            <person name="Kamio Y."/>
            <person name="Miki T."/>
            <person name="Mori H."/>
            <person name="Ohtsubo E."/>
            <person name="Terawaki Y."/>
            <person name="Hayashi T."/>
        </authorList>
    </citation>
    <scope>NUCLEOTIDE SEQUENCE</scope>
    <source>
        <strain evidence="4">UR-75</strain>
        <plasmid evidence="4">Rts1</plasmid>
    </source>
</reference>
<dbReference type="InterPro" id="IPR037069">
    <property type="entry name" value="AcylCoA_DH/ox_N_sf"/>
</dbReference>
<dbReference type="PANTHER" id="PTHR43884:SF12">
    <property type="entry name" value="ISOVALERYL-COA DEHYDROGENASE, MITOCHONDRIAL-RELATED"/>
    <property type="match status" value="1"/>
</dbReference>
<reference evidence="4" key="3">
    <citation type="journal article" date="1984" name="J. Bacteriol.">
        <title>Complete nucleotide sequence of mini-Rts1 and its copy mutant.</title>
        <authorList>
            <person name="Kamio Y."/>
            <person name="Tabuchi A."/>
            <person name="Itoh Y."/>
            <person name="Katagiri H."/>
            <person name="Terawaki Y."/>
        </authorList>
    </citation>
    <scope>NUCLEOTIDE SEQUENCE</scope>
    <source>
        <strain evidence="4">UR-75</strain>
        <plasmid evidence="4">Rts1</plasmid>
    </source>
</reference>
<reference evidence="4" key="4">
    <citation type="journal article" date="1985" name="J. Bacteriol.">
        <title>Organization of the Tn6-related kanamycin resistance transposon Tn2680 carrying two copies of IS26 and an IS903 variant, IS903. B.</title>
        <authorList>
            <person name="Mollet B."/>
            <person name="Clerget M."/>
            <person name="Meyer J."/>
            <person name="Iida S."/>
        </authorList>
    </citation>
    <scope>NUCLEOTIDE SEQUENCE</scope>
    <source>
        <strain evidence="4">UR-75</strain>
        <plasmid evidence="4">Rts1</plasmid>
    </source>
</reference>
<dbReference type="AlphaFoldDB" id="Q8L2C2"/>
<dbReference type="Gene3D" id="1.10.540.10">
    <property type="entry name" value="Acyl-CoA dehydrogenase/oxidase, N-terminal domain"/>
    <property type="match status" value="1"/>
</dbReference>
<reference evidence="4" key="7">
    <citation type="journal article" date="1991" name="J. Bacteriol.">
        <title>Three short fragments of Rts1 DNA are responsible for the temperature-sensitive growth phenotype (Tsg) of host bacteria.</title>
        <authorList>
            <person name="Mochida S."/>
            <person name="Tsuchiya H."/>
            <person name="Mori K."/>
            <person name="Kaji A."/>
        </authorList>
    </citation>
    <scope>NUCLEOTIDE SEQUENCE</scope>
    <source>
        <strain evidence="4">UR-75</strain>
        <plasmid evidence="4">Rts1</plasmid>
    </source>
</reference>
<dbReference type="GO" id="GO:0050660">
    <property type="term" value="F:flavin adenine dinucleotide binding"/>
    <property type="evidence" value="ECO:0007669"/>
    <property type="project" value="InterPro"/>
</dbReference>
<reference evidence="4" key="5">
    <citation type="journal article" date="1988" name="J. Bacteriol.">
        <title>Nucleotide sequence of an Rts1 fragment causing temperature-dependent instability.</title>
        <authorList>
            <person name="Tanaka M."/>
            <person name="Okawa N."/>
            <person name="Mori K."/>
            <person name="Suyama Y."/>
            <person name="Kaji A."/>
        </authorList>
    </citation>
    <scope>NUCLEOTIDE SEQUENCE</scope>
    <source>
        <strain evidence="4">UR-75</strain>
        <plasmid evidence="4">Rts1</plasmid>
    </source>
</reference>
<dbReference type="InterPro" id="IPR009100">
    <property type="entry name" value="AcylCoA_DH/oxidase_NM_dom_sf"/>
</dbReference>
<keyword evidence="4" id="KW-0614">Plasmid</keyword>
<dbReference type="Gene3D" id="2.40.110.10">
    <property type="entry name" value="Butyryl-CoA Dehydrogenase, subunit A, domain 2"/>
    <property type="match status" value="1"/>
</dbReference>
<dbReference type="RefSeq" id="WP_011039675.1">
    <property type="nucleotide sequence ID" value="NC_003905.1"/>
</dbReference>
<evidence type="ECO:0000256" key="1">
    <source>
        <dbReference type="ARBA" id="ARBA00023002"/>
    </source>
</evidence>
<evidence type="ECO:0000259" key="2">
    <source>
        <dbReference type="Pfam" id="PF02771"/>
    </source>
</evidence>
<dbReference type="Pfam" id="PF08028">
    <property type="entry name" value="Acyl-CoA_dh_2"/>
    <property type="match status" value="1"/>
</dbReference>
<dbReference type="InterPro" id="IPR013107">
    <property type="entry name" value="Acyl-CoA_DH_C"/>
</dbReference>
<sequence length="412" mass="46055">MHAISFESLLLDAKKLAKEVSPESRAFEEQRRLPTEVVNKLKRIGVFRMNFPMEWGGLELTSPQQTQIIEQLAVGDAAVAWCAMIGSDSGIYSGFIEESVARNMFTVDSITAGWIHPQGKAEIVPGGYRVTGRWRFGSGLSHCDILSAGCYVYQNGNKLLDAQGAPIWRVMMAKPDEYELLDNWHTTGLAASGSRDYCANDLFIPFEHSFSFSEPYRKGPLHDVPDAILRNMAGIPLGMARASLDYAISLAEHKFDRSLSVSWKNSSRVQMVLAQSEIALYSARSAVYSSLSEQWDSLTGKEPLSDMRRITVALARQQAFEVSRQIISSLYDLVGGALIYKRETPMDKWLRDSYTMNQHAVASESIVQQCGQYLLNGHSNNLFTRFKTCSSLALRICNLSSGHWLYFCNVLS</sequence>
<dbReference type="InterPro" id="IPR046373">
    <property type="entry name" value="Acyl-CoA_Oxase/DH_mid-dom_sf"/>
</dbReference>
<organism evidence="4">
    <name type="scientific">Proteus vulgaris</name>
    <dbReference type="NCBI Taxonomy" id="585"/>
    <lineage>
        <taxon>Bacteria</taxon>
        <taxon>Pseudomonadati</taxon>
        <taxon>Pseudomonadota</taxon>
        <taxon>Gammaproteobacteria</taxon>
        <taxon>Enterobacterales</taxon>
        <taxon>Morganellaceae</taxon>
        <taxon>Proteus</taxon>
    </lineage>
</organism>
<dbReference type="EMBL" id="AP004237">
    <property type="protein sequence ID" value="BAB93637.1"/>
    <property type="molecule type" value="Genomic_DNA"/>
</dbReference>
<dbReference type="GO" id="GO:0003995">
    <property type="term" value="F:acyl-CoA dehydrogenase activity"/>
    <property type="evidence" value="ECO:0007669"/>
    <property type="project" value="TreeGrafter"/>
</dbReference>
<dbReference type="InterPro" id="IPR036250">
    <property type="entry name" value="AcylCo_DH-like_C"/>
</dbReference>
<geneLocation type="plasmid" evidence="4">
    <name>Rts1</name>
</geneLocation>
<evidence type="ECO:0000259" key="3">
    <source>
        <dbReference type="Pfam" id="PF08028"/>
    </source>
</evidence>
<accession>Q8L2C2</accession>
<reference evidence="4" key="2">
    <citation type="journal article" date="1983" name="J. Bacteriol.">
        <title>Nucleotide sequence of an incompatibility region of mini-Rts1 that contains five direct repeats.</title>
        <authorList>
            <person name="Kamio Y."/>
            <person name="Terawaki Y."/>
        </authorList>
    </citation>
    <scope>NUCLEOTIDE SEQUENCE</scope>
    <source>
        <strain evidence="4">UR-75</strain>
        <plasmid evidence="4">Rts1</plasmid>
    </source>
</reference>
<name>Q8L2C2_PROVU</name>
<dbReference type="PANTHER" id="PTHR43884">
    <property type="entry name" value="ACYL-COA DEHYDROGENASE"/>
    <property type="match status" value="1"/>
</dbReference>
<evidence type="ECO:0000313" key="4">
    <source>
        <dbReference type="EMBL" id="BAB93637.1"/>
    </source>
</evidence>
<dbReference type="Pfam" id="PF02771">
    <property type="entry name" value="Acyl-CoA_dh_N"/>
    <property type="match status" value="1"/>
</dbReference>
<keyword evidence="1" id="KW-0560">Oxidoreductase</keyword>
<dbReference type="SUPFAM" id="SSF56645">
    <property type="entry name" value="Acyl-CoA dehydrogenase NM domain-like"/>
    <property type="match status" value="1"/>
</dbReference>
<feature type="domain" description="Acyl-CoA dehydrogenase C-terminal" evidence="3">
    <location>
        <begin position="233"/>
        <end position="363"/>
    </location>
</feature>
<feature type="domain" description="Acyl-CoA dehydrogenase/oxidase N-terminal" evidence="2">
    <location>
        <begin position="16"/>
        <end position="89"/>
    </location>
</feature>
<reference evidence="4" key="9">
    <citation type="journal article" date="1996" name="Biochem. Biophys. Res. Commun.">
        <title>A new plasmid-encoded proteic killer gene system: cloning, sequencing, and analyzing hig locus of plasmid Rts1.</title>
        <authorList>
            <person name="Tian Q.B."/>
            <person name="Ohnishi M."/>
            <person name="Tabuchi A."/>
            <person name="Terawaki Y."/>
        </authorList>
    </citation>
    <scope>NUCLEOTIDE SEQUENCE</scope>
    <source>
        <strain evidence="4">UR-75</strain>
        <plasmid evidence="4">Rts1</plasmid>
    </source>
</reference>
<dbReference type="InterPro" id="IPR013786">
    <property type="entry name" value="AcylCoA_DH/ox_N"/>
</dbReference>
<dbReference type="PIRSF" id="PIRSF016578">
    <property type="entry name" value="HsaA"/>
    <property type="match status" value="1"/>
</dbReference>
<dbReference type="SUPFAM" id="SSF47203">
    <property type="entry name" value="Acyl-CoA dehydrogenase C-terminal domain-like"/>
    <property type="match status" value="1"/>
</dbReference>
<reference evidence="4" key="1">
    <citation type="journal article" date="1968" name="Nature">
        <title>Temperature sensitivity of cell growth in Escherichia coli associated with the temperature sensitive R(KM) factor.</title>
        <authorList>
            <person name="Terawaki Y."/>
            <person name="Kakizawa Y."/>
            <person name="Takayasu H."/>
            <person name="Yoshikawa M."/>
        </authorList>
    </citation>
    <scope>NUCLEOTIDE SEQUENCE</scope>
    <source>
        <strain evidence="4">UR-75</strain>
        <plasmid evidence="4">Rts1</plasmid>
    </source>
</reference>
<proteinExistence type="predicted"/>
<protein>
    <submittedName>
        <fullName evidence="4">Phenol hydroxylase</fullName>
    </submittedName>
</protein>
<reference evidence="4" key="6">
    <citation type="journal article" date="1988" name="Plasmid">
        <title>Nucleotide sequence and copy control function of the extension of the incI region (incI-b) of Rts 1.</title>
        <authorList>
            <person name="Nozue H."/>
            <person name="Tsuchiya K."/>
            <person name="Kamio Y."/>
        </authorList>
    </citation>
    <scope>NUCLEOTIDE SEQUENCE</scope>
    <source>
        <strain evidence="4">UR-75</strain>
        <plasmid evidence="4">Rts1</plasmid>
    </source>
</reference>